<dbReference type="EMBL" id="PKRZ01000001">
    <property type="protein sequence ID" value="PLW59801.1"/>
    <property type="molecule type" value="Genomic_DNA"/>
</dbReference>
<dbReference type="Proteomes" id="UP000234865">
    <property type="component" value="Unassembled WGS sequence"/>
</dbReference>
<sequence precursor="true">MLMKKRQVRKKLKAKFYVLVSLAILISIGLILNGFKGVDSRVKNDTIEGDKKNTTLTKQIIYPTIYITGSGGDVSSVDRLVSHILPVQNVAAKKSLAITANISRNYELKVEGEISKDNRYPLIEFGTVKGTDSGELYSKGMQKAVDYLIGHYKVPWINIVGFSSGATGAVYYMIDTATNEKFPPINKYVSLEGEYNKATGLQVGETLADVLVNGPLLKTSMYQYIADGYRKISPKVQMMLLEGDFNTVKQTDSAMPWADGFSIYHLFKENGNEVTMTLYPTKTSHSKAPTNPIVVQYVKNFIYETP</sequence>
<proteinExistence type="predicted"/>
<name>A0A2N5WC37_LACLL</name>
<dbReference type="SUPFAM" id="SSF53474">
    <property type="entry name" value="alpha/beta-Hydrolases"/>
    <property type="match status" value="1"/>
</dbReference>
<gene>
    <name evidence="2" type="ORF">CYU10_000700</name>
</gene>
<evidence type="ECO:0000313" key="3">
    <source>
        <dbReference type="Proteomes" id="UP000234865"/>
    </source>
</evidence>
<evidence type="ECO:0008006" key="4">
    <source>
        <dbReference type="Google" id="ProtNLM"/>
    </source>
</evidence>
<feature type="transmembrane region" description="Helical" evidence="1">
    <location>
        <begin position="16"/>
        <end position="35"/>
    </location>
</feature>
<dbReference type="Gene3D" id="3.40.50.1820">
    <property type="entry name" value="alpha/beta hydrolase"/>
    <property type="match status" value="1"/>
</dbReference>
<evidence type="ECO:0000313" key="2">
    <source>
        <dbReference type="EMBL" id="PLW59801.1"/>
    </source>
</evidence>
<keyword evidence="1" id="KW-0472">Membrane</keyword>
<organism evidence="2 3">
    <name type="scientific">Lactococcus lactis subsp. lactis</name>
    <name type="common">Streptococcus lactis</name>
    <dbReference type="NCBI Taxonomy" id="1360"/>
    <lineage>
        <taxon>Bacteria</taxon>
        <taxon>Bacillati</taxon>
        <taxon>Bacillota</taxon>
        <taxon>Bacilli</taxon>
        <taxon>Lactobacillales</taxon>
        <taxon>Streptococcaceae</taxon>
        <taxon>Lactococcus</taxon>
    </lineage>
</organism>
<dbReference type="AlphaFoldDB" id="A0A2N5WC37"/>
<reference evidence="3" key="1">
    <citation type="submission" date="2016-08" db="EMBL/GenBank/DDBJ databases">
        <title>Comparative genomics of Lactococcus lactis strain WFLU12 isolated from the gastrointestinal tract of wild olive flounder (Paralichythys olivaceus).</title>
        <authorList>
            <person name="Nguyen T.L."/>
            <person name="Kim D.-H."/>
        </authorList>
    </citation>
    <scope>NUCLEOTIDE SEQUENCE [LARGE SCALE GENOMIC DNA]</scope>
    <source>
        <strain evidence="3">WFLU12</strain>
    </source>
</reference>
<keyword evidence="1" id="KW-1133">Transmembrane helix</keyword>
<dbReference type="Pfam" id="PF06028">
    <property type="entry name" value="DUF915"/>
    <property type="match status" value="1"/>
</dbReference>
<evidence type="ECO:0000256" key="1">
    <source>
        <dbReference type="SAM" id="Phobius"/>
    </source>
</evidence>
<protein>
    <recommendedName>
        <fullName evidence="4">Alpha/beta hydrolase</fullName>
    </recommendedName>
</protein>
<accession>A0A2N5WC37</accession>
<dbReference type="InterPro" id="IPR010315">
    <property type="entry name" value="DUF915_hydro-like"/>
</dbReference>
<keyword evidence="1" id="KW-0812">Transmembrane</keyword>
<dbReference type="InterPro" id="IPR029058">
    <property type="entry name" value="AB_hydrolase_fold"/>
</dbReference>
<comment type="caution">
    <text evidence="2">The sequence shown here is derived from an EMBL/GenBank/DDBJ whole genome shotgun (WGS) entry which is preliminary data.</text>
</comment>